<dbReference type="EC" id="4.1.3.40" evidence="4"/>
<dbReference type="GO" id="GO:0008813">
    <property type="term" value="F:chorismate lyase activity"/>
    <property type="evidence" value="ECO:0007669"/>
    <property type="project" value="UniProtKB-UniRule"/>
</dbReference>
<dbReference type="InterPro" id="IPR007440">
    <property type="entry name" value="Chorismate--pyruvate_lyase"/>
</dbReference>
<evidence type="ECO:0000256" key="3">
    <source>
        <dbReference type="ARBA" id="ARBA00023239"/>
    </source>
</evidence>
<dbReference type="OrthoDB" id="9789493at2"/>
<feature type="binding site" evidence="4">
    <location>
        <position position="82"/>
    </location>
    <ligand>
        <name>substrate</name>
    </ligand>
</feature>
<keyword evidence="6" id="KW-1185">Reference proteome</keyword>
<dbReference type="EMBL" id="LUUK01000179">
    <property type="protein sequence ID" value="OAI17229.1"/>
    <property type="molecule type" value="Genomic_DNA"/>
</dbReference>
<comment type="caution">
    <text evidence="5">The sequence shown here is derived from an EMBL/GenBank/DDBJ whole genome shotgun (WGS) entry which is preliminary data.</text>
</comment>
<dbReference type="GO" id="GO:0042866">
    <property type="term" value="P:pyruvate biosynthetic process"/>
    <property type="evidence" value="ECO:0007669"/>
    <property type="project" value="UniProtKB-UniRule"/>
</dbReference>
<keyword evidence="2 4" id="KW-0831">Ubiquinone biosynthesis</keyword>
<reference evidence="6" key="1">
    <citation type="submission" date="2016-03" db="EMBL/GenBank/DDBJ databases">
        <authorList>
            <person name="Heylen K."/>
            <person name="De Vos P."/>
            <person name="Vekeman B."/>
        </authorList>
    </citation>
    <scope>NUCLEOTIDE SEQUENCE [LARGE SCALE GENOMIC DNA]</scope>
    <source>
        <strain evidence="6">R-45383</strain>
    </source>
</reference>
<evidence type="ECO:0000313" key="6">
    <source>
        <dbReference type="Proteomes" id="UP000077628"/>
    </source>
</evidence>
<comment type="caution">
    <text evidence="4">Lacks conserved residue(s) required for the propagation of feature annotation.</text>
</comment>
<dbReference type="GO" id="GO:0006744">
    <property type="term" value="P:ubiquinone biosynthetic process"/>
    <property type="evidence" value="ECO:0007669"/>
    <property type="project" value="UniProtKB-UniRule"/>
</dbReference>
<protein>
    <recommendedName>
        <fullName evidence="4">Probable chorismate pyruvate-lyase</fullName>
        <shortName evidence="4">CL</shortName>
        <shortName evidence="4">CPL</shortName>
        <ecNumber evidence="4">4.1.3.40</ecNumber>
    </recommendedName>
</protein>
<feature type="binding site" evidence="4">
    <location>
        <position position="120"/>
    </location>
    <ligand>
        <name>substrate</name>
    </ligand>
</feature>
<keyword evidence="4 5" id="KW-0670">Pyruvate</keyword>
<dbReference type="STRING" id="702114.A1355_08665"/>
<organism evidence="5 6">
    <name type="scientific">Methylomonas koyamae</name>
    <dbReference type="NCBI Taxonomy" id="702114"/>
    <lineage>
        <taxon>Bacteria</taxon>
        <taxon>Pseudomonadati</taxon>
        <taxon>Pseudomonadota</taxon>
        <taxon>Gammaproteobacteria</taxon>
        <taxon>Methylococcales</taxon>
        <taxon>Methylococcaceae</taxon>
        <taxon>Methylomonas</taxon>
    </lineage>
</organism>
<dbReference type="GO" id="GO:0005829">
    <property type="term" value="C:cytosol"/>
    <property type="evidence" value="ECO:0007669"/>
    <property type="project" value="TreeGrafter"/>
</dbReference>
<evidence type="ECO:0000256" key="1">
    <source>
        <dbReference type="ARBA" id="ARBA00022490"/>
    </source>
</evidence>
<evidence type="ECO:0000256" key="4">
    <source>
        <dbReference type="HAMAP-Rule" id="MF_01632"/>
    </source>
</evidence>
<dbReference type="RefSeq" id="WP_082885576.1">
    <property type="nucleotide sequence ID" value="NZ_LUUK01000179.1"/>
</dbReference>
<comment type="subcellular location">
    <subcellularLocation>
        <location evidence="4">Cytoplasm</location>
    </subcellularLocation>
</comment>
<dbReference type="InterPro" id="IPR028978">
    <property type="entry name" value="Chorismate_lyase_/UTRA_dom_sf"/>
</dbReference>
<comment type="pathway">
    <text evidence="4">Cofactor biosynthesis; ubiquinone biosynthesis.</text>
</comment>
<comment type="catalytic activity">
    <reaction evidence="4">
        <text>chorismate = 4-hydroxybenzoate + pyruvate</text>
        <dbReference type="Rhea" id="RHEA:16505"/>
        <dbReference type="ChEBI" id="CHEBI:15361"/>
        <dbReference type="ChEBI" id="CHEBI:17879"/>
        <dbReference type="ChEBI" id="CHEBI:29748"/>
        <dbReference type="EC" id="4.1.3.40"/>
    </reaction>
</comment>
<evidence type="ECO:0000313" key="5">
    <source>
        <dbReference type="EMBL" id="OAI17229.1"/>
    </source>
</evidence>
<evidence type="ECO:0000256" key="2">
    <source>
        <dbReference type="ARBA" id="ARBA00022688"/>
    </source>
</evidence>
<feature type="binding site" evidence="4">
    <location>
        <position position="177"/>
    </location>
    <ligand>
        <name>substrate</name>
    </ligand>
</feature>
<keyword evidence="1 4" id="KW-0963">Cytoplasm</keyword>
<comment type="function">
    <text evidence="4">Removes the pyruvyl group from chorismate, with concomitant aromatization of the ring, to provide 4-hydroxybenzoate (4HB) for the ubiquinone pathway.</text>
</comment>
<dbReference type="AlphaFoldDB" id="A0A177NJ48"/>
<name>A0A177NJ48_9GAMM</name>
<dbReference type="Gene3D" id="3.40.1410.10">
    <property type="entry name" value="Chorismate lyase-like"/>
    <property type="match status" value="1"/>
</dbReference>
<gene>
    <name evidence="4" type="primary">ubiC</name>
    <name evidence="5" type="ORF">A1355_08665</name>
</gene>
<dbReference type="SUPFAM" id="SSF64288">
    <property type="entry name" value="Chorismate lyase-like"/>
    <property type="match status" value="1"/>
</dbReference>
<dbReference type="Pfam" id="PF04345">
    <property type="entry name" value="Chor_lyase"/>
    <property type="match status" value="1"/>
</dbReference>
<dbReference type="Proteomes" id="UP000077628">
    <property type="component" value="Unassembled WGS sequence"/>
</dbReference>
<dbReference type="UniPathway" id="UPA00232"/>
<proteinExistence type="inferred from homology"/>
<keyword evidence="3 4" id="KW-0456">Lyase</keyword>
<comment type="similarity">
    <text evidence="4">Belongs to the UbiC family.</text>
</comment>
<dbReference type="PANTHER" id="PTHR38683">
    <property type="entry name" value="CHORISMATE PYRUVATE-LYASE"/>
    <property type="match status" value="1"/>
</dbReference>
<dbReference type="PANTHER" id="PTHR38683:SF1">
    <property type="entry name" value="CHORISMATE PYRUVATE-LYASE"/>
    <property type="match status" value="1"/>
</dbReference>
<dbReference type="HAMAP" id="MF_01632">
    <property type="entry name" value="UbiC"/>
    <property type="match status" value="1"/>
</dbReference>
<sequence>MANNSRLFVKAPLWLARKSADQHRLPIDLQSWLDETDSLTKRLRGIYGQDFGVSVLFNRWRPAFIDECRLLGLPTARYQLVREVMLHAAGRPLVLARTILPERTIEIAHRNLSHLGNRPLGEVIFAYPDLERRQRQFSRAPASNWSPALAEAVELREPVWGRRTVYAIHQQPLVVAEFFLPGLFWKG</sequence>
<accession>A0A177NJ48</accession>